<sequence length="128" mass="13949">MENLMRRPLLAALSLALAVSLSGVVAAQAQEGAVKARNVKKPATKPVAIRGRTQTVVITPRYLTAGTIVSSDEVRGSVLGADPRFRTTGRDISGYDQVNLRRDPYYLPYPQTSFSFDSPWGGRLLSDR</sequence>
<comment type="caution">
    <text evidence="2">The sequence shown here is derived from an EMBL/GenBank/DDBJ whole genome shotgun (WGS) entry which is preliminary data.</text>
</comment>
<reference evidence="2 3" key="1">
    <citation type="journal article" date="2017" name="Water Res.">
        <title>Comammox in drinking water systems.</title>
        <authorList>
            <person name="Wang Y."/>
            <person name="Ma L."/>
            <person name="Mao Y."/>
            <person name="Jiang X."/>
            <person name="Xia Y."/>
            <person name="Yu K."/>
            <person name="Li B."/>
            <person name="Zhang T."/>
        </authorList>
    </citation>
    <scope>NUCLEOTIDE SEQUENCE [LARGE SCALE GENOMIC DNA]</scope>
    <source>
        <strain evidence="2">SG_bin8</strain>
    </source>
</reference>
<dbReference type="AlphaFoldDB" id="A0A1W9HYQ7"/>
<evidence type="ECO:0000313" key="3">
    <source>
        <dbReference type="Proteomes" id="UP000192872"/>
    </source>
</evidence>
<dbReference type="STRING" id="1827387.A4S15_06845"/>
<accession>A0A1W9HYQ7</accession>
<dbReference type="EMBL" id="LWDL01000012">
    <property type="protein sequence ID" value="OQW52549.1"/>
    <property type="molecule type" value="Genomic_DNA"/>
</dbReference>
<dbReference type="Proteomes" id="UP000192872">
    <property type="component" value="Unassembled WGS sequence"/>
</dbReference>
<organism evidence="2 3">
    <name type="scientific">Candidatus Raskinella chloraquaticus</name>
    <dbReference type="NCBI Taxonomy" id="1951219"/>
    <lineage>
        <taxon>Bacteria</taxon>
        <taxon>Pseudomonadati</taxon>
        <taxon>Pseudomonadota</taxon>
        <taxon>Alphaproteobacteria</taxon>
        <taxon>Hyphomicrobiales</taxon>
        <taxon>Phreatobacteraceae</taxon>
        <taxon>Candidatus Raskinella</taxon>
    </lineage>
</organism>
<protein>
    <submittedName>
        <fullName evidence="2">Uncharacterized protein</fullName>
    </submittedName>
</protein>
<evidence type="ECO:0000313" key="2">
    <source>
        <dbReference type="EMBL" id="OQW52549.1"/>
    </source>
</evidence>
<gene>
    <name evidence="2" type="ORF">A4S15_06845</name>
</gene>
<evidence type="ECO:0000256" key="1">
    <source>
        <dbReference type="SAM" id="SignalP"/>
    </source>
</evidence>
<proteinExistence type="predicted"/>
<name>A0A1W9HYQ7_9HYPH</name>
<keyword evidence="1" id="KW-0732">Signal</keyword>
<feature type="signal peptide" evidence="1">
    <location>
        <begin position="1"/>
        <end position="29"/>
    </location>
</feature>
<feature type="chain" id="PRO_5013343576" evidence="1">
    <location>
        <begin position="30"/>
        <end position="128"/>
    </location>
</feature>